<dbReference type="STRING" id="68775.A0A5C3MI40"/>
<reference evidence="2 3" key="1">
    <citation type="journal article" date="2019" name="Nat. Ecol. Evol.">
        <title>Megaphylogeny resolves global patterns of mushroom evolution.</title>
        <authorList>
            <person name="Varga T."/>
            <person name="Krizsan K."/>
            <person name="Foldi C."/>
            <person name="Dima B."/>
            <person name="Sanchez-Garcia M."/>
            <person name="Sanchez-Ramirez S."/>
            <person name="Szollosi G.J."/>
            <person name="Szarkandi J.G."/>
            <person name="Papp V."/>
            <person name="Albert L."/>
            <person name="Andreopoulos W."/>
            <person name="Angelini C."/>
            <person name="Antonin V."/>
            <person name="Barry K.W."/>
            <person name="Bougher N.L."/>
            <person name="Buchanan P."/>
            <person name="Buyck B."/>
            <person name="Bense V."/>
            <person name="Catcheside P."/>
            <person name="Chovatia M."/>
            <person name="Cooper J."/>
            <person name="Damon W."/>
            <person name="Desjardin D."/>
            <person name="Finy P."/>
            <person name="Geml J."/>
            <person name="Haridas S."/>
            <person name="Hughes K."/>
            <person name="Justo A."/>
            <person name="Karasinski D."/>
            <person name="Kautmanova I."/>
            <person name="Kiss B."/>
            <person name="Kocsube S."/>
            <person name="Kotiranta H."/>
            <person name="LaButti K.M."/>
            <person name="Lechner B.E."/>
            <person name="Liimatainen K."/>
            <person name="Lipzen A."/>
            <person name="Lukacs Z."/>
            <person name="Mihaltcheva S."/>
            <person name="Morgado L.N."/>
            <person name="Niskanen T."/>
            <person name="Noordeloos M.E."/>
            <person name="Ohm R.A."/>
            <person name="Ortiz-Santana B."/>
            <person name="Ovrebo C."/>
            <person name="Racz N."/>
            <person name="Riley R."/>
            <person name="Savchenko A."/>
            <person name="Shiryaev A."/>
            <person name="Soop K."/>
            <person name="Spirin V."/>
            <person name="Szebenyi C."/>
            <person name="Tomsovsky M."/>
            <person name="Tulloss R.E."/>
            <person name="Uehling J."/>
            <person name="Grigoriev I.V."/>
            <person name="Vagvolgyi C."/>
            <person name="Papp T."/>
            <person name="Martin F.M."/>
            <person name="Miettinen O."/>
            <person name="Hibbett D.S."/>
            <person name="Nagy L.G."/>
        </authorList>
    </citation>
    <scope>NUCLEOTIDE SEQUENCE [LARGE SCALE GENOMIC DNA]</scope>
    <source>
        <strain evidence="2 3">CBS 166.37</strain>
    </source>
</reference>
<name>A0A5C3MI40_9AGAR</name>
<dbReference type="Gene3D" id="2.170.270.10">
    <property type="entry name" value="SET domain"/>
    <property type="match status" value="1"/>
</dbReference>
<evidence type="ECO:0000313" key="3">
    <source>
        <dbReference type="Proteomes" id="UP000308652"/>
    </source>
</evidence>
<keyword evidence="3" id="KW-1185">Reference proteome</keyword>
<protein>
    <recommendedName>
        <fullName evidence="1">SET domain-containing protein</fullName>
    </recommendedName>
</protein>
<dbReference type="InterPro" id="IPR046341">
    <property type="entry name" value="SET_dom_sf"/>
</dbReference>
<proteinExistence type="predicted"/>
<dbReference type="EMBL" id="ML213590">
    <property type="protein sequence ID" value="TFK45062.1"/>
    <property type="molecule type" value="Genomic_DNA"/>
</dbReference>
<dbReference type="PANTHER" id="PTHR47332:SF4">
    <property type="entry name" value="SET DOMAIN-CONTAINING PROTEIN 5"/>
    <property type="match status" value="1"/>
</dbReference>
<dbReference type="Proteomes" id="UP000308652">
    <property type="component" value="Unassembled WGS sequence"/>
</dbReference>
<dbReference type="CDD" id="cd20071">
    <property type="entry name" value="SET_SMYD"/>
    <property type="match status" value="1"/>
</dbReference>
<gene>
    <name evidence="2" type="ORF">BDQ12DRAFT_674044</name>
</gene>
<dbReference type="PANTHER" id="PTHR47332">
    <property type="entry name" value="SET DOMAIN-CONTAINING PROTEIN 5"/>
    <property type="match status" value="1"/>
</dbReference>
<dbReference type="OrthoDB" id="265717at2759"/>
<accession>A0A5C3MI40</accession>
<dbReference type="InterPro" id="IPR053185">
    <property type="entry name" value="SET_domain_protein"/>
</dbReference>
<dbReference type="InterPro" id="IPR001214">
    <property type="entry name" value="SET_dom"/>
</dbReference>
<dbReference type="AlphaFoldDB" id="A0A5C3MI40"/>
<evidence type="ECO:0000313" key="2">
    <source>
        <dbReference type="EMBL" id="TFK45062.1"/>
    </source>
</evidence>
<dbReference type="SUPFAM" id="SSF82199">
    <property type="entry name" value="SET domain"/>
    <property type="match status" value="1"/>
</dbReference>
<feature type="domain" description="SET" evidence="1">
    <location>
        <begin position="66"/>
        <end position="221"/>
    </location>
</feature>
<organism evidence="2 3">
    <name type="scientific">Crucibulum laeve</name>
    <dbReference type="NCBI Taxonomy" id="68775"/>
    <lineage>
        <taxon>Eukaryota</taxon>
        <taxon>Fungi</taxon>
        <taxon>Dikarya</taxon>
        <taxon>Basidiomycota</taxon>
        <taxon>Agaricomycotina</taxon>
        <taxon>Agaricomycetes</taxon>
        <taxon>Agaricomycetidae</taxon>
        <taxon>Agaricales</taxon>
        <taxon>Agaricineae</taxon>
        <taxon>Nidulariaceae</taxon>
        <taxon>Crucibulum</taxon>
    </lineage>
</organism>
<dbReference type="PROSITE" id="PS50280">
    <property type="entry name" value="SET"/>
    <property type="match status" value="1"/>
</dbReference>
<evidence type="ECO:0000259" key="1">
    <source>
        <dbReference type="PROSITE" id="PS50280"/>
    </source>
</evidence>
<dbReference type="SMART" id="SM00317">
    <property type="entry name" value="SET"/>
    <property type="match status" value="1"/>
</dbReference>
<sequence length="415" mass="46654">MSLNEGSGPSLRLKSWTQDEHIYALHTITLRSSSSATSTTIPALLHPSMIPLLPSSASTVTAIQSPCFELKQTASKGVGMFATRSISPGELIVVENPVAILPNKPLTFNCTAYDELEALILDDRRAEMLTLTNCQDRTKCPSDVEGIARTNALNIILKMPVESREWSAEERHYGGIFLKIPRCNHSCGPNAAHKWNLATMSSTLYAVRPIANGEEITNTYADPTDSRAKRMAHLQEHYGFTCDCPSCLLHSTATEQKIAQSDIARELLRTWFSLHPSFSKWLSDPCLPDDFVISSHKYALELIEQEGIQGMEGPFLEEIAMCYAVLGQKEEFSWWAKRVISRCALEDVEMVTRMQAMLKWVEEGEFQCRTKTRRPKTPKEMNKIRWGVRKRGKQQNQARPAESSCEVLDMTLLID</sequence>
<dbReference type="Pfam" id="PF00856">
    <property type="entry name" value="SET"/>
    <property type="match status" value="1"/>
</dbReference>